<keyword evidence="3" id="KW-1185">Reference proteome</keyword>
<proteinExistence type="predicted"/>
<evidence type="ECO:0000313" key="3">
    <source>
        <dbReference type="Proteomes" id="UP000481858"/>
    </source>
</evidence>
<accession>A0A7C8MZ60</accession>
<reference evidence="2 3" key="1">
    <citation type="submission" date="2019-12" db="EMBL/GenBank/DDBJ databases">
        <title>Draft genome sequence of the ascomycete Xylaria multiplex DSM 110363.</title>
        <authorList>
            <person name="Buettner E."/>
            <person name="Kellner H."/>
        </authorList>
    </citation>
    <scope>NUCLEOTIDE SEQUENCE [LARGE SCALE GENOMIC DNA]</scope>
    <source>
        <strain evidence="2 3">DSM 110363</strain>
    </source>
</reference>
<dbReference type="OrthoDB" id="4768987at2759"/>
<dbReference type="Proteomes" id="UP000481858">
    <property type="component" value="Unassembled WGS sequence"/>
</dbReference>
<protein>
    <submittedName>
        <fullName evidence="2">Uncharacterized protein</fullName>
    </submittedName>
</protein>
<sequence length="135" mass="15124">MCTGIIYVYRCYQCNAVVYKLKEAVKGYTCHQATHNGQRGICKRGIEYSSYNQISDESCLFCEIYLGDELSTLSADNCDEGDEPWAEDTEEGGVDGDTAIQRVEQLNDFPSDDFGAKDEEHDEENDDEEGGAKLH</sequence>
<dbReference type="InParanoid" id="A0A7C8MZ60"/>
<dbReference type="EMBL" id="WUBL01000003">
    <property type="protein sequence ID" value="KAF2973051.1"/>
    <property type="molecule type" value="Genomic_DNA"/>
</dbReference>
<dbReference type="AlphaFoldDB" id="A0A7C8MZ60"/>
<evidence type="ECO:0000313" key="2">
    <source>
        <dbReference type="EMBL" id="KAF2973051.1"/>
    </source>
</evidence>
<evidence type="ECO:0000256" key="1">
    <source>
        <dbReference type="SAM" id="MobiDB-lite"/>
    </source>
</evidence>
<feature type="compositionally biased region" description="Acidic residues" evidence="1">
    <location>
        <begin position="120"/>
        <end position="129"/>
    </location>
</feature>
<gene>
    <name evidence="2" type="ORF">GQX73_g587</name>
</gene>
<feature type="region of interest" description="Disordered" evidence="1">
    <location>
        <begin position="106"/>
        <end position="135"/>
    </location>
</feature>
<name>A0A7C8MZ60_9PEZI</name>
<organism evidence="2 3">
    <name type="scientific">Xylaria multiplex</name>
    <dbReference type="NCBI Taxonomy" id="323545"/>
    <lineage>
        <taxon>Eukaryota</taxon>
        <taxon>Fungi</taxon>
        <taxon>Dikarya</taxon>
        <taxon>Ascomycota</taxon>
        <taxon>Pezizomycotina</taxon>
        <taxon>Sordariomycetes</taxon>
        <taxon>Xylariomycetidae</taxon>
        <taxon>Xylariales</taxon>
        <taxon>Xylariaceae</taxon>
        <taxon>Xylaria</taxon>
    </lineage>
</organism>
<comment type="caution">
    <text evidence="2">The sequence shown here is derived from an EMBL/GenBank/DDBJ whole genome shotgun (WGS) entry which is preliminary data.</text>
</comment>